<evidence type="ECO:0000256" key="5">
    <source>
        <dbReference type="HAMAP-Rule" id="MF_02126"/>
    </source>
</evidence>
<keyword evidence="1 5" id="KW-0489">Methyltransferase</keyword>
<dbReference type="PROSITE" id="PS00092">
    <property type="entry name" value="N6_MTASE"/>
    <property type="match status" value="1"/>
</dbReference>
<sequence>MNNQVTFFEARKWASFRIKNQSELDMYDVDFILQHRSRFSATDLLIHYQQIMPAQLWRQFQADIEALLAGMPPQYIVHMAEFYGLSLMVNPAVLIPRIETEELVDWILNETSLQARDRLRILDIGTGSGAIALALKKQRPNWQVVASDISRQALSVAQTNAARLNVKIDFVESDVFEQISGQFDLIVSNPPYISTKETPYMDHRVLEHEPKLALYAAEDGLAIYKQLALGASQHLKSGGRLFIEIGFHQEQAVSRIFHRAMPAAQISTKHDTAGHQRMIQVRKGS</sequence>
<dbReference type="Pfam" id="PF05175">
    <property type="entry name" value="MTS"/>
    <property type="match status" value="1"/>
</dbReference>
<comment type="caution">
    <text evidence="8">The sequence shown here is derived from an EMBL/GenBank/DDBJ whole genome shotgun (WGS) entry which is preliminary data.</text>
</comment>
<dbReference type="InterPro" id="IPR002052">
    <property type="entry name" value="DNA_methylase_N6_adenine_CS"/>
</dbReference>
<dbReference type="InterPro" id="IPR007848">
    <property type="entry name" value="Small_mtfrase_dom"/>
</dbReference>
<dbReference type="InterPro" id="IPR019874">
    <property type="entry name" value="RF_methyltr_PrmC"/>
</dbReference>
<reference evidence="8 9" key="1">
    <citation type="journal article" date="2021" name="Int. J. Syst. Evol. Microbiol.">
        <title>Lentilactobacillus fungorum sp. nov., isolated from spent mushroom substrates.</title>
        <authorList>
            <person name="Tohno M."/>
            <person name="Tanizawa Y."/>
            <person name="Kojima Y."/>
            <person name="Sakamoto M."/>
            <person name="Ohkuma M."/>
            <person name="Kobayashi H."/>
        </authorList>
    </citation>
    <scope>NUCLEOTIDE SEQUENCE [LARGE SCALE GENOMIC DNA]</scope>
    <source>
        <strain evidence="8 9">YK48G</strain>
    </source>
</reference>
<dbReference type="Gene3D" id="1.10.8.10">
    <property type="entry name" value="DNA helicase RuvA subunit, C-terminal domain"/>
    <property type="match status" value="1"/>
</dbReference>
<dbReference type="InterPro" id="IPR004556">
    <property type="entry name" value="HemK-like"/>
</dbReference>
<feature type="binding site" evidence="5">
    <location>
        <position position="148"/>
    </location>
    <ligand>
        <name>S-adenosyl-L-methionine</name>
        <dbReference type="ChEBI" id="CHEBI:59789"/>
    </ligand>
</feature>
<evidence type="ECO:0000313" key="8">
    <source>
        <dbReference type="EMBL" id="GHP14330.1"/>
    </source>
</evidence>
<evidence type="ECO:0000259" key="6">
    <source>
        <dbReference type="Pfam" id="PF05175"/>
    </source>
</evidence>
<dbReference type="CDD" id="cd02440">
    <property type="entry name" value="AdoMet_MTases"/>
    <property type="match status" value="1"/>
</dbReference>
<dbReference type="HAMAP" id="MF_02126">
    <property type="entry name" value="RF_methyltr_PrmC"/>
    <property type="match status" value="1"/>
</dbReference>
<dbReference type="NCBIfam" id="TIGR03534">
    <property type="entry name" value="RF_mod_PrmC"/>
    <property type="match status" value="1"/>
</dbReference>
<dbReference type="InterPro" id="IPR040758">
    <property type="entry name" value="PrmC_N"/>
</dbReference>
<feature type="domain" description="Release factor glutamine methyltransferase N-terminal" evidence="7">
    <location>
        <begin position="9"/>
        <end position="77"/>
    </location>
</feature>
<feature type="binding site" evidence="5">
    <location>
        <begin position="125"/>
        <end position="129"/>
    </location>
    <ligand>
        <name>S-adenosyl-L-methionine</name>
        <dbReference type="ChEBI" id="CHEBI:59789"/>
    </ligand>
</feature>
<dbReference type="PANTHER" id="PTHR18895:SF74">
    <property type="entry name" value="MTRF1L RELEASE FACTOR GLUTAMINE METHYLTRANSFERASE"/>
    <property type="match status" value="1"/>
</dbReference>
<name>A0ABQ3VZJ3_9LACO</name>
<evidence type="ECO:0000256" key="4">
    <source>
        <dbReference type="ARBA" id="ARBA00048391"/>
    </source>
</evidence>
<keyword evidence="2 5" id="KW-0808">Transferase</keyword>
<evidence type="ECO:0000259" key="7">
    <source>
        <dbReference type="Pfam" id="PF17827"/>
    </source>
</evidence>
<feature type="domain" description="Methyltransferase small" evidence="6">
    <location>
        <begin position="113"/>
        <end position="199"/>
    </location>
</feature>
<keyword evidence="3 5" id="KW-0949">S-adenosyl-L-methionine</keyword>
<evidence type="ECO:0000256" key="2">
    <source>
        <dbReference type="ARBA" id="ARBA00022679"/>
    </source>
</evidence>
<comment type="catalytic activity">
    <reaction evidence="4 5">
        <text>L-glutaminyl-[peptide chain release factor] + S-adenosyl-L-methionine = N(5)-methyl-L-glutaminyl-[peptide chain release factor] + S-adenosyl-L-homocysteine + H(+)</text>
        <dbReference type="Rhea" id="RHEA:42896"/>
        <dbReference type="Rhea" id="RHEA-COMP:10271"/>
        <dbReference type="Rhea" id="RHEA-COMP:10272"/>
        <dbReference type="ChEBI" id="CHEBI:15378"/>
        <dbReference type="ChEBI" id="CHEBI:30011"/>
        <dbReference type="ChEBI" id="CHEBI:57856"/>
        <dbReference type="ChEBI" id="CHEBI:59789"/>
        <dbReference type="ChEBI" id="CHEBI:61891"/>
        <dbReference type="EC" id="2.1.1.297"/>
    </reaction>
</comment>
<comment type="function">
    <text evidence="5">Methylates the class 1 translation termination release factors RF1/PrfA and RF2/PrfB on the glutamine residue of the universally conserved GGQ motif.</text>
</comment>
<dbReference type="RefSeq" id="WP_203630343.1">
    <property type="nucleotide sequence ID" value="NZ_BNJR01000015.1"/>
</dbReference>
<feature type="binding site" evidence="5">
    <location>
        <position position="189"/>
    </location>
    <ligand>
        <name>S-adenosyl-L-methionine</name>
        <dbReference type="ChEBI" id="CHEBI:59789"/>
    </ligand>
</feature>
<keyword evidence="9" id="KW-1185">Reference proteome</keyword>
<organism evidence="8 9">
    <name type="scientific">Lentilactobacillus fungorum</name>
    <dbReference type="NCBI Taxonomy" id="2201250"/>
    <lineage>
        <taxon>Bacteria</taxon>
        <taxon>Bacillati</taxon>
        <taxon>Bacillota</taxon>
        <taxon>Bacilli</taxon>
        <taxon>Lactobacillales</taxon>
        <taxon>Lactobacillaceae</taxon>
        <taxon>Lentilactobacillus</taxon>
    </lineage>
</organism>
<dbReference type="Pfam" id="PF17827">
    <property type="entry name" value="PrmC_N"/>
    <property type="match status" value="1"/>
</dbReference>
<dbReference type="EC" id="2.1.1.297" evidence="5"/>
<dbReference type="SUPFAM" id="SSF53335">
    <property type="entry name" value="S-adenosyl-L-methionine-dependent methyltransferases"/>
    <property type="match status" value="1"/>
</dbReference>
<evidence type="ECO:0000256" key="1">
    <source>
        <dbReference type="ARBA" id="ARBA00022603"/>
    </source>
</evidence>
<dbReference type="PANTHER" id="PTHR18895">
    <property type="entry name" value="HEMK METHYLTRANSFERASE"/>
    <property type="match status" value="1"/>
</dbReference>
<gene>
    <name evidence="5 8" type="primary">prmC</name>
    <name evidence="8" type="ORF">YK48G_17550</name>
</gene>
<proteinExistence type="inferred from homology"/>
<comment type="similarity">
    <text evidence="5">Belongs to the protein N5-glutamine methyltransferase family. PrmC subfamily.</text>
</comment>
<dbReference type="Gene3D" id="3.40.50.150">
    <property type="entry name" value="Vaccinia Virus protein VP39"/>
    <property type="match status" value="1"/>
</dbReference>
<evidence type="ECO:0000313" key="9">
    <source>
        <dbReference type="Proteomes" id="UP000604765"/>
    </source>
</evidence>
<dbReference type="GO" id="GO:0008168">
    <property type="term" value="F:methyltransferase activity"/>
    <property type="evidence" value="ECO:0007669"/>
    <property type="project" value="UniProtKB-KW"/>
</dbReference>
<comment type="caution">
    <text evidence="5">Lacks conserved residue(s) required for the propagation of feature annotation.</text>
</comment>
<protein>
    <recommendedName>
        <fullName evidence="5">Release factor glutamine methyltransferase</fullName>
        <shortName evidence="5">RF MTase</shortName>
        <ecNumber evidence="5">2.1.1.297</ecNumber>
    </recommendedName>
    <alternativeName>
        <fullName evidence="5">N5-glutamine methyltransferase PrmC</fullName>
    </alternativeName>
    <alternativeName>
        <fullName evidence="5">Protein-(glutamine-N5) MTase PrmC</fullName>
    </alternativeName>
    <alternativeName>
        <fullName evidence="5">Protein-glutamine N-methyltransferase PrmC</fullName>
    </alternativeName>
</protein>
<dbReference type="InterPro" id="IPR050320">
    <property type="entry name" value="N5-glutamine_MTase"/>
</dbReference>
<dbReference type="NCBIfam" id="TIGR00536">
    <property type="entry name" value="hemK_fam"/>
    <property type="match status" value="1"/>
</dbReference>
<dbReference type="InterPro" id="IPR029063">
    <property type="entry name" value="SAM-dependent_MTases_sf"/>
</dbReference>
<feature type="binding site" evidence="5">
    <location>
        <begin position="189"/>
        <end position="192"/>
    </location>
    <ligand>
        <name>substrate</name>
    </ligand>
</feature>
<dbReference type="Proteomes" id="UP000604765">
    <property type="component" value="Unassembled WGS sequence"/>
</dbReference>
<dbReference type="GO" id="GO:0032259">
    <property type="term" value="P:methylation"/>
    <property type="evidence" value="ECO:0007669"/>
    <property type="project" value="UniProtKB-KW"/>
</dbReference>
<dbReference type="EMBL" id="BNJR01000015">
    <property type="protein sequence ID" value="GHP14330.1"/>
    <property type="molecule type" value="Genomic_DNA"/>
</dbReference>
<evidence type="ECO:0000256" key="3">
    <source>
        <dbReference type="ARBA" id="ARBA00022691"/>
    </source>
</evidence>
<accession>A0ABQ3VZJ3</accession>